<evidence type="ECO:0000256" key="5">
    <source>
        <dbReference type="ARBA" id="ARBA00022490"/>
    </source>
</evidence>
<dbReference type="InterPro" id="IPR016024">
    <property type="entry name" value="ARM-type_fold"/>
</dbReference>
<dbReference type="GO" id="GO:0005829">
    <property type="term" value="C:cytosol"/>
    <property type="evidence" value="ECO:0000318"/>
    <property type="project" value="GO_Central"/>
</dbReference>
<dbReference type="InterPro" id="IPR011989">
    <property type="entry name" value="ARM-like"/>
</dbReference>
<dbReference type="KEGG" id="smo:SELMODRAFT_80137"/>
<dbReference type="STRING" id="88036.D8QXR3"/>
<comment type="subcellular location">
    <subcellularLocation>
        <location evidence="2">Cytoplasm</location>
    </subcellularLocation>
    <subcellularLocation>
        <location evidence="1">Nucleus</location>
    </subcellularLocation>
</comment>
<evidence type="ECO:0000256" key="1">
    <source>
        <dbReference type="ARBA" id="ARBA00004123"/>
    </source>
</evidence>
<dbReference type="PROSITE" id="PS50166">
    <property type="entry name" value="IMPORTIN_B_NT"/>
    <property type="match status" value="1"/>
</dbReference>
<sequence length="924" mass="103294">MKPLRTMVALSQAFVRISSPSLGPDLEAEFYISNASNHPGYGIALLQLLGEATAITQDDTYCQALASSFKNHVKTRWNPSDEITLGIQDSEKEQIKSLVVRLMLASPPRIQSFLRQAVAIISSYDFPNNWKGLLPELVMRLSSSTSYASIHVILRAVNSIFQKFGHGSKSPELYSDLKYCLDGFAAPLLEVFTKIGAVIKATTPVDAATLETLLECQKQCCRIFYSLNSQELPEFFEDHIKEWMGEFEYYLSYENPALTSCETGIMDQVKTAVCENINLYMEKNEEEFRDFLPTFATSVGSLLMSTSLQPAQDQLAMAAVKFLTTVSKSVHHGLFSGADTLRQICERIVIPNVRIREEDEELFRDNPWEYIQRDIEGSDMDTRRRVSSELIKGLMLHYREPVKSLMAELLQRLCSVSSGSKDKDTAIYLIVALAQRQSSFTVGATTDLVNVEQFLASQIIPALQENELLLQASALKFVTSFRSAASKAVALGLMPQIIKLLLSDSVVVCSYAAWCVDRLLLVRDGGAPRFSSADLAPFQDQLLANSLSGLQRLGSQDNPYVMKCIMRVLSLVEDQAGMRHLDGLMEIVIRARDNPANPAFNHYVFESVSVLVRKACHHRDLDVVMAFEGRLFPVFQSILQNNVVEFQPYVFQVLAQLVESRAQPIPGVYLQLFPMLLAQLSQQSSGSTPAMIRLLEAFLLKAPREIAQANQLQEVCNLVHALVSRRSTEDYAFYIANAVVESLGQEQLIQAIDRSLWTSFFSRAMGGQRTVKFLKLLTLFMALFTVKHGPGALVDSINRLQPGLSINVLEQLWIPALSYISGRIETKLCAVASARLLCESQVLVGDQILWRKLLDGVETLLERPDEEQGQVEEDVPEMDIMSGYCGGGYAQLHNSGRKEEDPLKEIKDAREYVRASLQMKYPGL</sequence>
<keyword evidence="6" id="KW-0653">Protein transport</keyword>
<dbReference type="GO" id="GO:0031267">
    <property type="term" value="F:small GTPase binding"/>
    <property type="evidence" value="ECO:0007669"/>
    <property type="project" value="InterPro"/>
</dbReference>
<keyword evidence="7" id="KW-0539">Nucleus</keyword>
<dbReference type="Pfam" id="PF03810">
    <property type="entry name" value="IBN_N"/>
    <property type="match status" value="1"/>
</dbReference>
<dbReference type="InterPro" id="IPR013713">
    <property type="entry name" value="XPO2_central"/>
</dbReference>
<dbReference type="OMA" id="RSAVCDN"/>
<comment type="similarity">
    <text evidence="3">Belongs to the XPO2/CSE1 family.</text>
</comment>
<evidence type="ECO:0000256" key="7">
    <source>
        <dbReference type="ARBA" id="ARBA00023242"/>
    </source>
</evidence>
<organism evidence="10">
    <name type="scientific">Selaginella moellendorffii</name>
    <name type="common">Spikemoss</name>
    <dbReference type="NCBI Taxonomy" id="88036"/>
    <lineage>
        <taxon>Eukaryota</taxon>
        <taxon>Viridiplantae</taxon>
        <taxon>Streptophyta</taxon>
        <taxon>Embryophyta</taxon>
        <taxon>Tracheophyta</taxon>
        <taxon>Lycopodiopsida</taxon>
        <taxon>Selaginellales</taxon>
        <taxon>Selaginellaceae</taxon>
        <taxon>Selaginella</taxon>
    </lineage>
</organism>
<dbReference type="Gramene" id="EFJ35086">
    <property type="protein sequence ID" value="EFJ35086"/>
    <property type="gene ID" value="SELMODRAFT_80137"/>
</dbReference>
<keyword evidence="5" id="KW-0963">Cytoplasm</keyword>
<dbReference type="Pfam" id="PF08506">
    <property type="entry name" value="Cse1"/>
    <property type="match status" value="1"/>
</dbReference>
<dbReference type="InterPro" id="IPR005043">
    <property type="entry name" value="XPO2_C"/>
</dbReference>
<dbReference type="Pfam" id="PF03378">
    <property type="entry name" value="CAS_CSE1"/>
    <property type="match status" value="1"/>
</dbReference>
<evidence type="ECO:0000313" key="9">
    <source>
        <dbReference type="EMBL" id="EFJ35086.1"/>
    </source>
</evidence>
<dbReference type="InParanoid" id="D8QXR3"/>
<dbReference type="Proteomes" id="UP000001514">
    <property type="component" value="Unassembled WGS sequence"/>
</dbReference>
<dbReference type="EMBL" id="GL377568">
    <property type="protein sequence ID" value="EFJ35086.1"/>
    <property type="molecule type" value="Genomic_DNA"/>
</dbReference>
<protein>
    <recommendedName>
        <fullName evidence="8">Importin N-terminal domain-containing protein</fullName>
    </recommendedName>
</protein>
<evidence type="ECO:0000256" key="4">
    <source>
        <dbReference type="ARBA" id="ARBA00022448"/>
    </source>
</evidence>
<dbReference type="HOGENOM" id="CLU_009614_0_0_1"/>
<dbReference type="GO" id="GO:0006606">
    <property type="term" value="P:protein import into nucleus"/>
    <property type="evidence" value="ECO:0000318"/>
    <property type="project" value="GO_Central"/>
</dbReference>
<dbReference type="GO" id="GO:0005049">
    <property type="term" value="F:nuclear export signal receptor activity"/>
    <property type="evidence" value="ECO:0000318"/>
    <property type="project" value="GO_Central"/>
</dbReference>
<evidence type="ECO:0000256" key="3">
    <source>
        <dbReference type="ARBA" id="ARBA00008669"/>
    </source>
</evidence>
<dbReference type="SMART" id="SM00913">
    <property type="entry name" value="IBN_N"/>
    <property type="match status" value="1"/>
</dbReference>
<reference evidence="9 10" key="1">
    <citation type="journal article" date="2011" name="Science">
        <title>The Selaginella genome identifies genetic changes associated with the evolution of vascular plants.</title>
        <authorList>
            <person name="Banks J.A."/>
            <person name="Nishiyama T."/>
            <person name="Hasebe M."/>
            <person name="Bowman J.L."/>
            <person name="Gribskov M."/>
            <person name="dePamphilis C."/>
            <person name="Albert V.A."/>
            <person name="Aono N."/>
            <person name="Aoyama T."/>
            <person name="Ambrose B.A."/>
            <person name="Ashton N.W."/>
            <person name="Axtell M.J."/>
            <person name="Barker E."/>
            <person name="Barker M.S."/>
            <person name="Bennetzen J.L."/>
            <person name="Bonawitz N.D."/>
            <person name="Chapple C."/>
            <person name="Cheng C."/>
            <person name="Correa L.G."/>
            <person name="Dacre M."/>
            <person name="DeBarry J."/>
            <person name="Dreyer I."/>
            <person name="Elias M."/>
            <person name="Engstrom E.M."/>
            <person name="Estelle M."/>
            <person name="Feng L."/>
            <person name="Finet C."/>
            <person name="Floyd S.K."/>
            <person name="Frommer W.B."/>
            <person name="Fujita T."/>
            <person name="Gramzow L."/>
            <person name="Gutensohn M."/>
            <person name="Harholt J."/>
            <person name="Hattori M."/>
            <person name="Heyl A."/>
            <person name="Hirai T."/>
            <person name="Hiwatashi Y."/>
            <person name="Ishikawa M."/>
            <person name="Iwata M."/>
            <person name="Karol K.G."/>
            <person name="Koehler B."/>
            <person name="Kolukisaoglu U."/>
            <person name="Kubo M."/>
            <person name="Kurata T."/>
            <person name="Lalonde S."/>
            <person name="Li K."/>
            <person name="Li Y."/>
            <person name="Litt A."/>
            <person name="Lyons E."/>
            <person name="Manning G."/>
            <person name="Maruyama T."/>
            <person name="Michael T.P."/>
            <person name="Mikami K."/>
            <person name="Miyazaki S."/>
            <person name="Morinaga S."/>
            <person name="Murata T."/>
            <person name="Mueller-Roeber B."/>
            <person name="Nelson D.R."/>
            <person name="Obara M."/>
            <person name="Oguri Y."/>
            <person name="Olmstead R.G."/>
            <person name="Onodera N."/>
            <person name="Petersen B.L."/>
            <person name="Pils B."/>
            <person name="Prigge M."/>
            <person name="Rensing S.A."/>
            <person name="Riano-Pachon D.M."/>
            <person name="Roberts A.W."/>
            <person name="Sato Y."/>
            <person name="Scheller H.V."/>
            <person name="Schulz B."/>
            <person name="Schulz C."/>
            <person name="Shakirov E.V."/>
            <person name="Shibagaki N."/>
            <person name="Shinohara N."/>
            <person name="Shippen D.E."/>
            <person name="Soerensen I."/>
            <person name="Sotooka R."/>
            <person name="Sugimoto N."/>
            <person name="Sugita M."/>
            <person name="Sumikawa N."/>
            <person name="Tanurdzic M."/>
            <person name="Theissen G."/>
            <person name="Ulvskov P."/>
            <person name="Wakazuki S."/>
            <person name="Weng J.K."/>
            <person name="Willats W.W."/>
            <person name="Wipf D."/>
            <person name="Wolf P.G."/>
            <person name="Yang L."/>
            <person name="Zimmer A.D."/>
            <person name="Zhu Q."/>
            <person name="Mitros T."/>
            <person name="Hellsten U."/>
            <person name="Loque D."/>
            <person name="Otillar R."/>
            <person name="Salamov A."/>
            <person name="Schmutz J."/>
            <person name="Shapiro H."/>
            <person name="Lindquist E."/>
            <person name="Lucas S."/>
            <person name="Rokhsar D."/>
            <person name="Grigoriev I.V."/>
        </authorList>
    </citation>
    <scope>NUCLEOTIDE SEQUENCE [LARGE SCALE GENOMIC DNA]</scope>
</reference>
<dbReference type="SUPFAM" id="SSF48371">
    <property type="entry name" value="ARM repeat"/>
    <property type="match status" value="1"/>
</dbReference>
<dbReference type="GO" id="GO:0005635">
    <property type="term" value="C:nuclear envelope"/>
    <property type="evidence" value="ECO:0000318"/>
    <property type="project" value="GO_Central"/>
</dbReference>
<evidence type="ECO:0000259" key="8">
    <source>
        <dbReference type="PROSITE" id="PS50166"/>
    </source>
</evidence>
<dbReference type="PANTHER" id="PTHR10997">
    <property type="entry name" value="IMPORTIN-7, 8, 11"/>
    <property type="match status" value="1"/>
</dbReference>
<evidence type="ECO:0000256" key="2">
    <source>
        <dbReference type="ARBA" id="ARBA00004496"/>
    </source>
</evidence>
<gene>
    <name evidence="9" type="ORF">SELMODRAFT_80137</name>
</gene>
<evidence type="ECO:0000313" key="10">
    <source>
        <dbReference type="Proteomes" id="UP000001514"/>
    </source>
</evidence>
<accession>D8QXR3</accession>
<feature type="domain" description="Importin N-terminal" evidence="8">
    <location>
        <begin position="28"/>
        <end position="105"/>
    </location>
</feature>
<keyword evidence="10" id="KW-1185">Reference proteome</keyword>
<evidence type="ECO:0000256" key="6">
    <source>
        <dbReference type="ARBA" id="ARBA00022927"/>
    </source>
</evidence>
<proteinExistence type="inferred from homology"/>
<dbReference type="GO" id="GO:0006611">
    <property type="term" value="P:protein export from nucleus"/>
    <property type="evidence" value="ECO:0000318"/>
    <property type="project" value="GO_Central"/>
</dbReference>
<dbReference type="FunCoup" id="D8QXR3">
    <property type="interactions" value="4540"/>
</dbReference>
<dbReference type="InterPro" id="IPR001494">
    <property type="entry name" value="Importin-beta_N"/>
</dbReference>
<dbReference type="eggNOG" id="KOG1992">
    <property type="taxonomic scope" value="Eukaryota"/>
</dbReference>
<keyword evidence="4" id="KW-0813">Transport</keyword>
<dbReference type="Gene3D" id="1.25.10.10">
    <property type="entry name" value="Leucine-rich Repeat Variant"/>
    <property type="match status" value="1"/>
</dbReference>
<dbReference type="AlphaFoldDB" id="D8QXR3"/>
<dbReference type="PANTHER" id="PTHR10997:SF8">
    <property type="entry name" value="EXPORTIN-2"/>
    <property type="match status" value="1"/>
</dbReference>
<name>D8QXR3_SELML</name>